<dbReference type="Pfam" id="PF13432">
    <property type="entry name" value="TPR_16"/>
    <property type="match status" value="1"/>
</dbReference>
<dbReference type="SMART" id="SM00028">
    <property type="entry name" value="TPR"/>
    <property type="match status" value="4"/>
</dbReference>
<dbReference type="Gene3D" id="3.30.1330.60">
    <property type="entry name" value="OmpA-like domain"/>
    <property type="match status" value="1"/>
</dbReference>
<evidence type="ECO:0000313" key="2">
    <source>
        <dbReference type="EMBL" id="ACS79295.1"/>
    </source>
</evidence>
<organism evidence="2 3">
    <name type="scientific">Maridesulfovibrio salexigens (strain ATCC 14822 / DSM 2638 / NCIMB 8403 / VKM B-1763)</name>
    <name type="common">Desulfovibrio salexigens</name>
    <dbReference type="NCBI Taxonomy" id="526222"/>
    <lineage>
        <taxon>Bacteria</taxon>
        <taxon>Pseudomonadati</taxon>
        <taxon>Thermodesulfobacteriota</taxon>
        <taxon>Desulfovibrionia</taxon>
        <taxon>Desulfovibrionales</taxon>
        <taxon>Desulfovibrionaceae</taxon>
        <taxon>Maridesulfovibrio</taxon>
    </lineage>
</organism>
<dbReference type="OrthoDB" id="5430410at2"/>
<dbReference type="AlphaFoldDB" id="C6C1P9"/>
<protein>
    <submittedName>
        <fullName evidence="2">Tetratricopeptide TPR_2 repeat protein</fullName>
    </submittedName>
</protein>
<feature type="repeat" description="TPR" evidence="1">
    <location>
        <begin position="118"/>
        <end position="151"/>
    </location>
</feature>
<dbReference type="HOGENOM" id="CLU_873535_0_0_7"/>
<gene>
    <name evidence="2" type="ordered locus">Desal_1232</name>
</gene>
<dbReference type="RefSeq" id="WP_015851113.1">
    <property type="nucleotide sequence ID" value="NC_012881.1"/>
</dbReference>
<feature type="repeat" description="TPR" evidence="1">
    <location>
        <begin position="84"/>
        <end position="117"/>
    </location>
</feature>
<dbReference type="Proteomes" id="UP000002601">
    <property type="component" value="Chromosome"/>
</dbReference>
<name>C6C1P9_MARSD</name>
<dbReference type="InterPro" id="IPR011990">
    <property type="entry name" value="TPR-like_helical_dom_sf"/>
</dbReference>
<dbReference type="Pfam" id="PF13414">
    <property type="entry name" value="TPR_11"/>
    <property type="match status" value="1"/>
</dbReference>
<dbReference type="InterPro" id="IPR019734">
    <property type="entry name" value="TPR_rpt"/>
</dbReference>
<dbReference type="STRING" id="526222.Desal_1232"/>
<keyword evidence="1" id="KW-0802">TPR repeat</keyword>
<evidence type="ECO:0000256" key="1">
    <source>
        <dbReference type="PROSITE-ProRule" id="PRU00339"/>
    </source>
</evidence>
<sequence length="317" mass="36144">MKRFIILLAIFSLFATGCTTFSGPYYLNNQKYKEGIKAFNEKLQENPGDAESAYYVGRYYMALKKPKEAQPYISKSLSIAPDNVDYIFWSGVNYWALKQYSKERAAYRRVLELDPNHISANLYLAHSYLEEGKLAEAAVLYDKVIKLDEYNPEALYNRADILGRQGKKEEAVKAWKKYLEYYPDGSLAMSGTEKLNLLGDFTYRNFIFGTRNLTLRSITFKPGQSDSDFDSKSSLHVIAAMMEENTDLRFHIVAYVAGNAELAKARAKGVRDYILSGHPDFAPSRMPLSWFGSAEEVERSGKTFKLDESIQFITVIN</sequence>
<dbReference type="PROSITE" id="PS51257">
    <property type="entry name" value="PROKAR_LIPOPROTEIN"/>
    <property type="match status" value="1"/>
</dbReference>
<feature type="repeat" description="TPR" evidence="1">
    <location>
        <begin position="152"/>
        <end position="185"/>
    </location>
</feature>
<dbReference type="PANTHER" id="PTHR12558:SF13">
    <property type="entry name" value="CELL DIVISION CYCLE PROTEIN 27 HOMOLOG"/>
    <property type="match status" value="1"/>
</dbReference>
<dbReference type="PROSITE" id="PS50005">
    <property type="entry name" value="TPR"/>
    <property type="match status" value="4"/>
</dbReference>
<dbReference type="PANTHER" id="PTHR12558">
    <property type="entry name" value="CELL DIVISION CYCLE 16,23,27"/>
    <property type="match status" value="1"/>
</dbReference>
<dbReference type="SUPFAM" id="SSF103088">
    <property type="entry name" value="OmpA-like"/>
    <property type="match status" value="1"/>
</dbReference>
<dbReference type="InterPro" id="IPR036737">
    <property type="entry name" value="OmpA-like_sf"/>
</dbReference>
<dbReference type="KEGG" id="dsa:Desal_1232"/>
<keyword evidence="3" id="KW-1185">Reference proteome</keyword>
<dbReference type="Pfam" id="PF13181">
    <property type="entry name" value="TPR_8"/>
    <property type="match status" value="1"/>
</dbReference>
<dbReference type="SUPFAM" id="SSF48452">
    <property type="entry name" value="TPR-like"/>
    <property type="match status" value="1"/>
</dbReference>
<reference evidence="2 3" key="1">
    <citation type="submission" date="2009-06" db="EMBL/GenBank/DDBJ databases">
        <title>Complete sequence of Desulfovibrio salexigens DSM 2638.</title>
        <authorList>
            <consortium name="US DOE Joint Genome Institute"/>
            <person name="Lucas S."/>
            <person name="Copeland A."/>
            <person name="Lapidus A."/>
            <person name="Glavina del Rio T."/>
            <person name="Tice H."/>
            <person name="Bruce D."/>
            <person name="Goodwin L."/>
            <person name="Pitluck S."/>
            <person name="Munk A.C."/>
            <person name="Brettin T."/>
            <person name="Detter J.C."/>
            <person name="Han C."/>
            <person name="Tapia R."/>
            <person name="Larimer F."/>
            <person name="Land M."/>
            <person name="Hauser L."/>
            <person name="Kyrpides N."/>
            <person name="Anderson I."/>
            <person name="Wall J.D."/>
            <person name="Arkin A.P."/>
            <person name="Dehal P."/>
            <person name="Chivian D."/>
            <person name="Giles B."/>
            <person name="Hazen T.C."/>
        </authorList>
    </citation>
    <scope>NUCLEOTIDE SEQUENCE [LARGE SCALE GENOMIC DNA]</scope>
    <source>
        <strain evidence="3">ATCC 14822 / DSM 2638 / NCIMB 8403 / VKM B-1763</strain>
    </source>
</reference>
<proteinExistence type="predicted"/>
<feature type="repeat" description="TPR" evidence="1">
    <location>
        <begin position="50"/>
        <end position="83"/>
    </location>
</feature>
<accession>C6C1P9</accession>
<dbReference type="Gene3D" id="1.25.40.10">
    <property type="entry name" value="Tetratricopeptide repeat domain"/>
    <property type="match status" value="1"/>
</dbReference>
<dbReference type="EMBL" id="CP001649">
    <property type="protein sequence ID" value="ACS79295.1"/>
    <property type="molecule type" value="Genomic_DNA"/>
</dbReference>
<evidence type="ECO:0000313" key="3">
    <source>
        <dbReference type="Proteomes" id="UP000002601"/>
    </source>
</evidence>
<dbReference type="eggNOG" id="COG0457">
    <property type="taxonomic scope" value="Bacteria"/>
</dbReference>